<keyword evidence="4" id="KW-0067">ATP-binding</keyword>
<proteinExistence type="inferred from homology"/>
<dbReference type="Pfam" id="PF00005">
    <property type="entry name" value="ABC_tran"/>
    <property type="match status" value="1"/>
</dbReference>
<dbReference type="PANTHER" id="PTHR42711:SF5">
    <property type="entry name" value="ABC TRANSPORTER ATP-BINDING PROTEIN NATA"/>
    <property type="match status" value="1"/>
</dbReference>
<evidence type="ECO:0000256" key="2">
    <source>
        <dbReference type="ARBA" id="ARBA00022448"/>
    </source>
</evidence>
<evidence type="ECO:0000256" key="3">
    <source>
        <dbReference type="ARBA" id="ARBA00022741"/>
    </source>
</evidence>
<dbReference type="PROSITE" id="PS00211">
    <property type="entry name" value="ABC_TRANSPORTER_1"/>
    <property type="match status" value="1"/>
</dbReference>
<dbReference type="Gene3D" id="3.40.50.300">
    <property type="entry name" value="P-loop containing nucleotide triphosphate hydrolases"/>
    <property type="match status" value="1"/>
</dbReference>
<dbReference type="GO" id="GO:0005524">
    <property type="term" value="F:ATP binding"/>
    <property type="evidence" value="ECO:0007669"/>
    <property type="project" value="UniProtKB-KW"/>
</dbReference>
<dbReference type="InterPro" id="IPR050763">
    <property type="entry name" value="ABC_transporter_ATP-binding"/>
</dbReference>
<feature type="domain" description="ABC transporter" evidence="5">
    <location>
        <begin position="1"/>
        <end position="208"/>
    </location>
</feature>
<evidence type="ECO:0000313" key="6">
    <source>
        <dbReference type="EMBL" id="SVB10414.1"/>
    </source>
</evidence>
<dbReference type="InterPro" id="IPR003593">
    <property type="entry name" value="AAA+_ATPase"/>
</dbReference>
<dbReference type="InterPro" id="IPR003439">
    <property type="entry name" value="ABC_transporter-like_ATP-bd"/>
</dbReference>
<dbReference type="InterPro" id="IPR017871">
    <property type="entry name" value="ABC_transporter-like_CS"/>
</dbReference>
<dbReference type="PROSITE" id="PS50893">
    <property type="entry name" value="ABC_TRANSPORTER_2"/>
    <property type="match status" value="1"/>
</dbReference>
<dbReference type="AlphaFoldDB" id="A0A382B9X1"/>
<dbReference type="PANTHER" id="PTHR42711">
    <property type="entry name" value="ABC TRANSPORTER ATP-BINDING PROTEIN"/>
    <property type="match status" value="1"/>
</dbReference>
<evidence type="ECO:0000259" key="5">
    <source>
        <dbReference type="PROSITE" id="PS50893"/>
    </source>
</evidence>
<dbReference type="SUPFAM" id="SSF52540">
    <property type="entry name" value="P-loop containing nucleoside triphosphate hydrolases"/>
    <property type="match status" value="1"/>
</dbReference>
<protein>
    <recommendedName>
        <fullName evidence="5">ABC transporter domain-containing protein</fullName>
    </recommendedName>
</protein>
<sequence>MNKGKIIGLLGPNGCGKTTTIGMMLGLIKPTSGTVVINHENIENNRTSLLEKMNFISPYIELPKKLTVEENLKVYGRLYGVKNLKDKIYNLMEKLNLTKFRSRKTGELSSGQKNRVSLAKALINDPEILFLDEPTASLDPDVADYIRGFIEDFASKKGSTILLASHNMNEVERLCHEVMMMKNGEIIDRGTSGDLIDKHGRKNLEEVFLKIVRE</sequence>
<gene>
    <name evidence="6" type="ORF">METZ01_LOCUS163268</name>
</gene>
<evidence type="ECO:0000256" key="4">
    <source>
        <dbReference type="ARBA" id="ARBA00022840"/>
    </source>
</evidence>
<comment type="similarity">
    <text evidence="1">Belongs to the ABC transporter superfamily.</text>
</comment>
<organism evidence="6">
    <name type="scientific">marine metagenome</name>
    <dbReference type="NCBI Taxonomy" id="408172"/>
    <lineage>
        <taxon>unclassified sequences</taxon>
        <taxon>metagenomes</taxon>
        <taxon>ecological metagenomes</taxon>
    </lineage>
</organism>
<accession>A0A382B9X1</accession>
<name>A0A382B9X1_9ZZZZ</name>
<evidence type="ECO:0000256" key="1">
    <source>
        <dbReference type="ARBA" id="ARBA00005417"/>
    </source>
</evidence>
<dbReference type="GO" id="GO:0016887">
    <property type="term" value="F:ATP hydrolysis activity"/>
    <property type="evidence" value="ECO:0007669"/>
    <property type="project" value="InterPro"/>
</dbReference>
<keyword evidence="3" id="KW-0547">Nucleotide-binding</keyword>
<reference evidence="6" key="1">
    <citation type="submission" date="2018-05" db="EMBL/GenBank/DDBJ databases">
        <authorList>
            <person name="Lanie J.A."/>
            <person name="Ng W.-L."/>
            <person name="Kazmierczak K.M."/>
            <person name="Andrzejewski T.M."/>
            <person name="Davidsen T.M."/>
            <person name="Wayne K.J."/>
            <person name="Tettelin H."/>
            <person name="Glass J.I."/>
            <person name="Rusch D."/>
            <person name="Podicherti R."/>
            <person name="Tsui H.-C.T."/>
            <person name="Winkler M.E."/>
        </authorList>
    </citation>
    <scope>NUCLEOTIDE SEQUENCE</scope>
</reference>
<dbReference type="InterPro" id="IPR027417">
    <property type="entry name" value="P-loop_NTPase"/>
</dbReference>
<dbReference type="SMART" id="SM00382">
    <property type="entry name" value="AAA"/>
    <property type="match status" value="1"/>
</dbReference>
<dbReference type="EMBL" id="UINC01028794">
    <property type="protein sequence ID" value="SVB10414.1"/>
    <property type="molecule type" value="Genomic_DNA"/>
</dbReference>
<keyword evidence="2" id="KW-0813">Transport</keyword>